<proteinExistence type="predicted"/>
<accession>A0A0G0GLA1</accession>
<gene>
    <name evidence="1" type="ORF">US45_C0045G0005</name>
</gene>
<sequence length="43" mass="5141">ASAFHGFYQSLHCPEEEITKTEARLPFLRNQFFYENISLDYRA</sequence>
<name>A0A0G0GLA1_9BACT</name>
<evidence type="ECO:0000313" key="2">
    <source>
        <dbReference type="Proteomes" id="UP000034701"/>
    </source>
</evidence>
<feature type="non-terminal residue" evidence="1">
    <location>
        <position position="1"/>
    </location>
</feature>
<organism evidence="1 2">
    <name type="scientific">Candidatus Nomurabacteria bacterium GW2011_GWA1_37_20</name>
    <dbReference type="NCBI Taxonomy" id="1618729"/>
    <lineage>
        <taxon>Bacteria</taxon>
        <taxon>Candidatus Nomuraibacteriota</taxon>
    </lineage>
</organism>
<reference evidence="1 2" key="1">
    <citation type="journal article" date="2015" name="Nature">
        <title>rRNA introns, odd ribosomes, and small enigmatic genomes across a large radiation of phyla.</title>
        <authorList>
            <person name="Brown C.T."/>
            <person name="Hug L.A."/>
            <person name="Thomas B.C."/>
            <person name="Sharon I."/>
            <person name="Castelle C.J."/>
            <person name="Singh A."/>
            <person name="Wilkins M.J."/>
            <person name="Williams K.H."/>
            <person name="Banfield J.F."/>
        </authorList>
    </citation>
    <scope>NUCLEOTIDE SEQUENCE [LARGE SCALE GENOMIC DNA]</scope>
</reference>
<comment type="caution">
    <text evidence="1">The sequence shown here is derived from an EMBL/GenBank/DDBJ whole genome shotgun (WGS) entry which is preliminary data.</text>
</comment>
<dbReference type="Proteomes" id="UP000034701">
    <property type="component" value="Unassembled WGS sequence"/>
</dbReference>
<protein>
    <submittedName>
        <fullName evidence="1">Uncharacterized protein</fullName>
    </submittedName>
</protein>
<dbReference type="AlphaFoldDB" id="A0A0G0GLA1"/>
<evidence type="ECO:0000313" key="1">
    <source>
        <dbReference type="EMBL" id="KKQ30767.1"/>
    </source>
</evidence>
<dbReference type="EMBL" id="LBTA01000045">
    <property type="protein sequence ID" value="KKQ30767.1"/>
    <property type="molecule type" value="Genomic_DNA"/>
</dbReference>